<dbReference type="EnsemblMetazoa" id="HelroT183840">
    <property type="protein sequence ID" value="HelroP183840"/>
    <property type="gene ID" value="HelroG183840"/>
</dbReference>
<dbReference type="CTD" id="20209241"/>
<evidence type="ECO:0000313" key="2">
    <source>
        <dbReference type="EMBL" id="ESO09794.1"/>
    </source>
</evidence>
<protein>
    <submittedName>
        <fullName evidence="2 3">Uncharacterized protein</fullName>
    </submittedName>
</protein>
<reference evidence="2 4" key="2">
    <citation type="journal article" date="2013" name="Nature">
        <title>Insights into bilaterian evolution from three spiralian genomes.</title>
        <authorList>
            <person name="Simakov O."/>
            <person name="Marletaz F."/>
            <person name="Cho S.J."/>
            <person name="Edsinger-Gonzales E."/>
            <person name="Havlak P."/>
            <person name="Hellsten U."/>
            <person name="Kuo D.H."/>
            <person name="Larsson T."/>
            <person name="Lv J."/>
            <person name="Arendt D."/>
            <person name="Savage R."/>
            <person name="Osoegawa K."/>
            <person name="de Jong P."/>
            <person name="Grimwood J."/>
            <person name="Chapman J.A."/>
            <person name="Shapiro H."/>
            <person name="Aerts A."/>
            <person name="Otillar R.P."/>
            <person name="Terry A.Y."/>
            <person name="Boore J.L."/>
            <person name="Grigoriev I.V."/>
            <person name="Lindberg D.R."/>
            <person name="Seaver E.C."/>
            <person name="Weisblat D.A."/>
            <person name="Putnam N.H."/>
            <person name="Rokhsar D.S."/>
        </authorList>
    </citation>
    <scope>NUCLEOTIDE SEQUENCE</scope>
</reference>
<reference evidence="3" key="3">
    <citation type="submission" date="2015-06" db="UniProtKB">
        <authorList>
            <consortium name="EnsemblMetazoa"/>
        </authorList>
    </citation>
    <scope>IDENTIFICATION</scope>
</reference>
<dbReference type="EMBL" id="AMQM01009030">
    <property type="status" value="NOT_ANNOTATED_CDS"/>
    <property type="molecule type" value="Genomic_DNA"/>
</dbReference>
<dbReference type="GeneID" id="20209241"/>
<dbReference type="EMBL" id="KB095911">
    <property type="protein sequence ID" value="ESO09794.1"/>
    <property type="molecule type" value="Genomic_DNA"/>
</dbReference>
<dbReference type="KEGG" id="hro:HELRODRAFT_183840"/>
<accession>T1FK92</accession>
<name>T1FK92_HELRO</name>
<evidence type="ECO:0000313" key="4">
    <source>
        <dbReference type="Proteomes" id="UP000015101"/>
    </source>
</evidence>
<feature type="region of interest" description="Disordered" evidence="1">
    <location>
        <begin position="85"/>
        <end position="155"/>
    </location>
</feature>
<evidence type="ECO:0000313" key="3">
    <source>
        <dbReference type="EnsemblMetazoa" id="HelroP183840"/>
    </source>
</evidence>
<sequence length="155" mass="17238">MYSFNNNGYDNQQQPQVLSNKYISNIKRDNDHNDLKPQQQQNVGAFSPPAYPTLKSTTHTDFVSKTAVPKLLDMTNEHGANVVYPTSVLNPRPYQNGVKNPLDYQPSIHPLYPYSGGLQKGQGYTKLQPSNSPPDAAGSVETSTEADTEFIEKYS</sequence>
<evidence type="ECO:0000256" key="1">
    <source>
        <dbReference type="SAM" id="MobiDB-lite"/>
    </source>
</evidence>
<reference evidence="4" key="1">
    <citation type="submission" date="2012-12" db="EMBL/GenBank/DDBJ databases">
        <authorList>
            <person name="Hellsten U."/>
            <person name="Grimwood J."/>
            <person name="Chapman J.A."/>
            <person name="Shapiro H."/>
            <person name="Aerts A."/>
            <person name="Otillar R.P."/>
            <person name="Terry A.Y."/>
            <person name="Boore J.L."/>
            <person name="Simakov O."/>
            <person name="Marletaz F."/>
            <person name="Cho S.-J."/>
            <person name="Edsinger-Gonzales E."/>
            <person name="Havlak P."/>
            <person name="Kuo D.-H."/>
            <person name="Larsson T."/>
            <person name="Lv J."/>
            <person name="Arendt D."/>
            <person name="Savage R."/>
            <person name="Osoegawa K."/>
            <person name="de Jong P."/>
            <person name="Lindberg D.R."/>
            <person name="Seaver E.C."/>
            <person name="Weisblat D.A."/>
            <person name="Putnam N.H."/>
            <person name="Grigoriev I.V."/>
            <person name="Rokhsar D.S."/>
        </authorList>
    </citation>
    <scope>NUCLEOTIDE SEQUENCE</scope>
</reference>
<dbReference type="AlphaFoldDB" id="T1FK92"/>
<dbReference type="HOGENOM" id="CLU_1697424_0_0_1"/>
<gene>
    <name evidence="3" type="primary">20209241</name>
    <name evidence="2" type="ORF">HELRODRAFT_183840</name>
</gene>
<dbReference type="InParanoid" id="T1FK92"/>
<keyword evidence="4" id="KW-1185">Reference proteome</keyword>
<dbReference type="RefSeq" id="XP_009012103.1">
    <property type="nucleotide sequence ID" value="XM_009013855.1"/>
</dbReference>
<proteinExistence type="predicted"/>
<feature type="region of interest" description="Disordered" evidence="1">
    <location>
        <begin position="27"/>
        <end position="58"/>
    </location>
</feature>
<organism evidence="3 4">
    <name type="scientific">Helobdella robusta</name>
    <name type="common">Californian leech</name>
    <dbReference type="NCBI Taxonomy" id="6412"/>
    <lineage>
        <taxon>Eukaryota</taxon>
        <taxon>Metazoa</taxon>
        <taxon>Spiralia</taxon>
        <taxon>Lophotrochozoa</taxon>
        <taxon>Annelida</taxon>
        <taxon>Clitellata</taxon>
        <taxon>Hirudinea</taxon>
        <taxon>Rhynchobdellida</taxon>
        <taxon>Glossiphoniidae</taxon>
        <taxon>Helobdella</taxon>
    </lineage>
</organism>
<dbReference type="Proteomes" id="UP000015101">
    <property type="component" value="Unassembled WGS sequence"/>
</dbReference>